<accession>A0A1Q3D162</accession>
<feature type="transmembrane region" description="Helical" evidence="1">
    <location>
        <begin position="155"/>
        <end position="173"/>
    </location>
</feature>
<keyword evidence="3" id="KW-1185">Reference proteome</keyword>
<keyword evidence="1" id="KW-1133">Transmembrane helix</keyword>
<dbReference type="EMBL" id="BDDD01003834">
    <property type="protein sequence ID" value="GAV86246.1"/>
    <property type="molecule type" value="Genomic_DNA"/>
</dbReference>
<feature type="transmembrane region" description="Helical" evidence="1">
    <location>
        <begin position="117"/>
        <end position="135"/>
    </location>
</feature>
<evidence type="ECO:0000313" key="2">
    <source>
        <dbReference type="EMBL" id="GAV86246.1"/>
    </source>
</evidence>
<name>A0A1Q3D162_CEPFO</name>
<dbReference type="AlphaFoldDB" id="A0A1Q3D162"/>
<keyword evidence="1" id="KW-0812">Transmembrane</keyword>
<keyword evidence="1" id="KW-0472">Membrane</keyword>
<protein>
    <submittedName>
        <fullName evidence="2">Uncharacterized protein</fullName>
    </submittedName>
</protein>
<gene>
    <name evidence="2" type="ORF">CFOL_v3_29679</name>
</gene>
<comment type="caution">
    <text evidence="2">The sequence shown here is derived from an EMBL/GenBank/DDBJ whole genome shotgun (WGS) entry which is preliminary data.</text>
</comment>
<dbReference type="Proteomes" id="UP000187406">
    <property type="component" value="Unassembled WGS sequence"/>
</dbReference>
<feature type="transmembrane region" description="Helical" evidence="1">
    <location>
        <begin position="51"/>
        <end position="72"/>
    </location>
</feature>
<feature type="transmembrane region" description="Helical" evidence="1">
    <location>
        <begin position="78"/>
        <end position="96"/>
    </location>
</feature>
<sequence length="174" mass="19960">MIPNAPIRRCLISTNNFCFPIILYGAEKGEGSPSLLKARQIRWRKAKEEGCLSMLYSIAFLMLLGKLLFHHLDHWKYFVHRECGTLLSRIIFYILDQFLTNSLKSVSHTYTVRSYHGNLKLVLLPVALILIGMMIHLEHRSTNEISLTEAIGQVLLKLLGSFFTEGCLSYFVLK</sequence>
<proteinExistence type="predicted"/>
<evidence type="ECO:0000313" key="3">
    <source>
        <dbReference type="Proteomes" id="UP000187406"/>
    </source>
</evidence>
<organism evidence="2 3">
    <name type="scientific">Cephalotus follicularis</name>
    <name type="common">Albany pitcher plant</name>
    <dbReference type="NCBI Taxonomy" id="3775"/>
    <lineage>
        <taxon>Eukaryota</taxon>
        <taxon>Viridiplantae</taxon>
        <taxon>Streptophyta</taxon>
        <taxon>Embryophyta</taxon>
        <taxon>Tracheophyta</taxon>
        <taxon>Spermatophyta</taxon>
        <taxon>Magnoliopsida</taxon>
        <taxon>eudicotyledons</taxon>
        <taxon>Gunneridae</taxon>
        <taxon>Pentapetalae</taxon>
        <taxon>rosids</taxon>
        <taxon>fabids</taxon>
        <taxon>Oxalidales</taxon>
        <taxon>Cephalotaceae</taxon>
        <taxon>Cephalotus</taxon>
    </lineage>
</organism>
<evidence type="ECO:0000256" key="1">
    <source>
        <dbReference type="SAM" id="Phobius"/>
    </source>
</evidence>
<dbReference type="InParanoid" id="A0A1Q3D162"/>
<reference evidence="3" key="1">
    <citation type="submission" date="2016-04" db="EMBL/GenBank/DDBJ databases">
        <title>Cephalotus genome sequencing.</title>
        <authorList>
            <person name="Fukushima K."/>
            <person name="Hasebe M."/>
            <person name="Fang X."/>
        </authorList>
    </citation>
    <scope>NUCLEOTIDE SEQUENCE [LARGE SCALE GENOMIC DNA]</scope>
    <source>
        <strain evidence="3">cv. St1</strain>
    </source>
</reference>